<keyword evidence="2" id="KW-1185">Reference proteome</keyword>
<accession>A0ACC0KY33</accession>
<reference evidence="1 2" key="1">
    <citation type="journal article" date="2022" name="Genome Biol. Evol.">
        <title>The Spruce Budworm Genome: Reconstructing the Evolutionary History of Antifreeze Proteins.</title>
        <authorList>
            <person name="Beliveau C."/>
            <person name="Gagne P."/>
            <person name="Picq S."/>
            <person name="Vernygora O."/>
            <person name="Keeling C.I."/>
            <person name="Pinkney K."/>
            <person name="Doucet D."/>
            <person name="Wen F."/>
            <person name="Johnston J.S."/>
            <person name="Maaroufi H."/>
            <person name="Boyle B."/>
            <person name="Laroche J."/>
            <person name="Dewar K."/>
            <person name="Juretic N."/>
            <person name="Blackburn G."/>
            <person name="Nisole A."/>
            <person name="Brunet B."/>
            <person name="Brandao M."/>
            <person name="Lumley L."/>
            <person name="Duan J."/>
            <person name="Quan G."/>
            <person name="Lucarotti C.J."/>
            <person name="Roe A.D."/>
            <person name="Sperling F.A.H."/>
            <person name="Levesque R.C."/>
            <person name="Cusson M."/>
        </authorList>
    </citation>
    <scope>NUCLEOTIDE SEQUENCE [LARGE SCALE GENOMIC DNA]</scope>
    <source>
        <strain evidence="1">Glfc:IPQL:Cfum</strain>
    </source>
</reference>
<dbReference type="Proteomes" id="UP001064048">
    <property type="component" value="Chromosome 27"/>
</dbReference>
<feature type="non-terminal residue" evidence="1">
    <location>
        <position position="538"/>
    </location>
</feature>
<dbReference type="EMBL" id="CM046127">
    <property type="protein sequence ID" value="KAI8441220.1"/>
    <property type="molecule type" value="Genomic_DNA"/>
</dbReference>
<comment type="caution">
    <text evidence="1">The sequence shown here is derived from an EMBL/GenBank/DDBJ whole genome shotgun (WGS) entry which is preliminary data.</text>
</comment>
<evidence type="ECO:0000313" key="1">
    <source>
        <dbReference type="EMBL" id="KAI8441220.1"/>
    </source>
</evidence>
<organism evidence="1 2">
    <name type="scientific">Choristoneura fumiferana</name>
    <name type="common">Spruce budworm moth</name>
    <name type="synonym">Archips fumiferana</name>
    <dbReference type="NCBI Taxonomy" id="7141"/>
    <lineage>
        <taxon>Eukaryota</taxon>
        <taxon>Metazoa</taxon>
        <taxon>Ecdysozoa</taxon>
        <taxon>Arthropoda</taxon>
        <taxon>Hexapoda</taxon>
        <taxon>Insecta</taxon>
        <taxon>Pterygota</taxon>
        <taxon>Neoptera</taxon>
        <taxon>Endopterygota</taxon>
        <taxon>Lepidoptera</taxon>
        <taxon>Glossata</taxon>
        <taxon>Ditrysia</taxon>
        <taxon>Tortricoidea</taxon>
        <taxon>Tortricidae</taxon>
        <taxon>Tortricinae</taxon>
        <taxon>Choristoneura</taxon>
    </lineage>
</organism>
<proteinExistence type="predicted"/>
<gene>
    <name evidence="1" type="ORF">MSG28_014873</name>
</gene>
<name>A0ACC0KY33_CHOFU</name>
<sequence>MSIAKILALDKLTNFFNILRQNGGIRGSLWKLYRQDDLKDGTLVGEDKFGNKYYENPRFFYSRNRWVEYSDNFHMNYDGSQNLCLQPTAHNIRIEVRIQLGAFKLKRAKSNLSAMSLPDVTSARSSPAPDACPECDTSASVTSDLHKYQVACTCKPSSAAYARAEEPGPPAPAKPDTPPALPPRPPANLLTNRRTNAAVNCNTATCRRRKYAWWCVGCGALAAALGGLLAAQHILLRAYTASPHHLETVPAAVPAAMLVLTGVCIMSLARRRNRYSYMIKVVGACCLVCALTCVLVTITTTVIHMNKLQTLKYCLYTKLTRTCTCYSVSPDSPHSSKDEGIRCVFEGVSECDVVHGALYWCLRGVFALSVCAVLVCIFSCMLAYQLLSHERKKMYWEQLELRCRSLYRPPAGQPAAQPRAAQPSCSCCAQCHPTQPAWDISLQHRFWAPGRIGNLYSPNPGTVRKTSAWSWFPWPRSNSQNSRCRMGVPQSGDSAYGFCETDAPPPPFEERFPENFQSFPRAGFQNSGTFQNYPQQQS</sequence>
<evidence type="ECO:0000313" key="2">
    <source>
        <dbReference type="Proteomes" id="UP001064048"/>
    </source>
</evidence>
<protein>
    <submittedName>
        <fullName evidence="1">Uncharacterized protein</fullName>
    </submittedName>
</protein>